<dbReference type="GO" id="GO:0051754">
    <property type="term" value="P:meiotic sister chromatid cohesion, centromeric"/>
    <property type="evidence" value="ECO:0007669"/>
    <property type="project" value="TreeGrafter"/>
</dbReference>
<keyword evidence="4" id="KW-0995">Kinetochore</keyword>
<dbReference type="EMBL" id="FR908847">
    <property type="protein sequence ID" value="CDQ88669.1"/>
    <property type="molecule type" value="Genomic_DNA"/>
</dbReference>
<dbReference type="PROSITE" id="PS50011">
    <property type="entry name" value="PROTEIN_KINASE_DOM"/>
    <property type="match status" value="1"/>
</dbReference>
<reference evidence="10" key="1">
    <citation type="journal article" date="2014" name="Nat. Commun.">
        <title>The rainbow trout genome provides novel insights into evolution after whole-genome duplication in vertebrates.</title>
        <authorList>
            <person name="Berthelot C."/>
            <person name="Brunet F."/>
            <person name="Chalopin D."/>
            <person name="Juanchich A."/>
            <person name="Bernard M."/>
            <person name="Noel B."/>
            <person name="Bento P."/>
            <person name="Da Silva C."/>
            <person name="Labadie K."/>
            <person name="Alberti A."/>
            <person name="Aury J.M."/>
            <person name="Louis A."/>
            <person name="Dehais P."/>
            <person name="Bardou P."/>
            <person name="Montfort J."/>
            <person name="Klopp C."/>
            <person name="Cabau C."/>
            <person name="Gaspin C."/>
            <person name="Thorgaard G.H."/>
            <person name="Boussaha M."/>
            <person name="Quillet E."/>
            <person name="Guyomard R."/>
            <person name="Galiana D."/>
            <person name="Bobe J."/>
            <person name="Volff J.N."/>
            <person name="Genet C."/>
            <person name="Wincker P."/>
            <person name="Jaillon O."/>
            <person name="Roest Crollius H."/>
            <person name="Guiguen Y."/>
        </authorList>
    </citation>
    <scope>NUCLEOTIDE SEQUENCE [LARGE SCALE GENOMIC DNA]</scope>
</reference>
<dbReference type="GO" id="GO:0005634">
    <property type="term" value="C:nucleus"/>
    <property type="evidence" value="ECO:0007669"/>
    <property type="project" value="TreeGrafter"/>
</dbReference>
<accession>A0A060YGU8</accession>
<evidence type="ECO:0000313" key="11">
    <source>
        <dbReference type="Proteomes" id="UP000193380"/>
    </source>
</evidence>
<dbReference type="InterPro" id="IPR008271">
    <property type="entry name" value="Ser/Thr_kinase_AS"/>
</dbReference>
<evidence type="ECO:0000256" key="3">
    <source>
        <dbReference type="ARBA" id="ARBA00022741"/>
    </source>
</evidence>
<protein>
    <recommendedName>
        <fullName evidence="9">Protein kinase domain-containing protein</fullName>
    </recommendedName>
</protein>
<dbReference type="PANTHER" id="PTHR14030">
    <property type="entry name" value="MITOTIC CHECKPOINT SERINE/THREONINE-PROTEIN KINASE BUB1"/>
    <property type="match status" value="1"/>
</dbReference>
<dbReference type="InterPro" id="IPR000719">
    <property type="entry name" value="Prot_kinase_dom"/>
</dbReference>
<dbReference type="STRING" id="8022.A0A060YGU8"/>
<dbReference type="InterPro" id="IPR011009">
    <property type="entry name" value="Kinase-like_dom_sf"/>
</dbReference>
<dbReference type="Pfam" id="PF00069">
    <property type="entry name" value="Pkinase"/>
    <property type="match status" value="1"/>
</dbReference>
<evidence type="ECO:0000256" key="7">
    <source>
        <dbReference type="PROSITE-ProRule" id="PRU10141"/>
    </source>
</evidence>
<evidence type="ECO:0000256" key="6">
    <source>
        <dbReference type="ARBA" id="ARBA00023328"/>
    </source>
</evidence>
<gene>
    <name evidence="10" type="ORF">GSONMT00060590001</name>
</gene>
<evidence type="ECO:0000256" key="8">
    <source>
        <dbReference type="SAM" id="MobiDB-lite"/>
    </source>
</evidence>
<keyword evidence="3 7" id="KW-0547">Nucleotide-binding</keyword>
<name>A0A060YGU8_ONCMY</name>
<dbReference type="SUPFAM" id="SSF56112">
    <property type="entry name" value="Protein kinase-like (PK-like)"/>
    <property type="match status" value="1"/>
</dbReference>
<feature type="domain" description="Protein kinase" evidence="9">
    <location>
        <begin position="653"/>
        <end position="948"/>
    </location>
</feature>
<comment type="subcellular location">
    <subcellularLocation>
        <location evidence="1">Chromosome</location>
        <location evidence="1">Centromere</location>
        <location evidence="1">Kinetochore</location>
    </subcellularLocation>
</comment>
<feature type="region of interest" description="Disordered" evidence="8">
    <location>
        <begin position="34"/>
        <end position="62"/>
    </location>
</feature>
<evidence type="ECO:0000259" key="9">
    <source>
        <dbReference type="PROSITE" id="PS50011"/>
    </source>
</evidence>
<keyword evidence="5 7" id="KW-0067">ATP-binding</keyword>
<dbReference type="GO" id="GO:0004672">
    <property type="term" value="F:protein kinase activity"/>
    <property type="evidence" value="ECO:0007669"/>
    <property type="project" value="InterPro"/>
</dbReference>
<dbReference type="AlphaFoldDB" id="A0A060YGU8"/>
<dbReference type="Gene3D" id="6.10.130.20">
    <property type="match status" value="1"/>
</dbReference>
<organism evidence="10 11">
    <name type="scientific">Oncorhynchus mykiss</name>
    <name type="common">Rainbow trout</name>
    <name type="synonym">Salmo gairdneri</name>
    <dbReference type="NCBI Taxonomy" id="8022"/>
    <lineage>
        <taxon>Eukaryota</taxon>
        <taxon>Metazoa</taxon>
        <taxon>Chordata</taxon>
        <taxon>Craniata</taxon>
        <taxon>Vertebrata</taxon>
        <taxon>Euteleostomi</taxon>
        <taxon>Actinopterygii</taxon>
        <taxon>Neopterygii</taxon>
        <taxon>Teleostei</taxon>
        <taxon>Protacanthopterygii</taxon>
        <taxon>Salmoniformes</taxon>
        <taxon>Salmonidae</taxon>
        <taxon>Salmoninae</taxon>
        <taxon>Oncorhynchus</taxon>
    </lineage>
</organism>
<keyword evidence="2" id="KW-0158">Chromosome</keyword>
<proteinExistence type="predicted"/>
<dbReference type="Proteomes" id="UP000193380">
    <property type="component" value="Unassembled WGS sequence"/>
</dbReference>
<keyword evidence="6" id="KW-0137">Centromere</keyword>
<dbReference type="InterPro" id="IPR015661">
    <property type="entry name" value="Bub1/Mad3"/>
</dbReference>
<feature type="region of interest" description="Disordered" evidence="8">
    <location>
        <begin position="386"/>
        <end position="415"/>
    </location>
</feature>
<evidence type="ECO:0000256" key="1">
    <source>
        <dbReference type="ARBA" id="ARBA00004629"/>
    </source>
</evidence>
<dbReference type="PANTHER" id="PTHR14030:SF26">
    <property type="entry name" value="MITOTIC CHECKPOINT SERINE_THREONINE-PROTEIN KINASE BUB1"/>
    <property type="match status" value="1"/>
</dbReference>
<evidence type="ECO:0000256" key="5">
    <source>
        <dbReference type="ARBA" id="ARBA00022840"/>
    </source>
</evidence>
<evidence type="ECO:0000256" key="2">
    <source>
        <dbReference type="ARBA" id="ARBA00022454"/>
    </source>
</evidence>
<dbReference type="GO" id="GO:0007094">
    <property type="term" value="P:mitotic spindle assembly checkpoint signaling"/>
    <property type="evidence" value="ECO:0007669"/>
    <property type="project" value="InterPro"/>
</dbReference>
<dbReference type="GO" id="GO:0005524">
    <property type="term" value="F:ATP binding"/>
    <property type="evidence" value="ECO:0007669"/>
    <property type="project" value="UniProtKB-UniRule"/>
</dbReference>
<dbReference type="PROSITE" id="PS00107">
    <property type="entry name" value="PROTEIN_KINASE_ATP"/>
    <property type="match status" value="1"/>
</dbReference>
<dbReference type="PROSITE" id="PS00108">
    <property type="entry name" value="PROTEIN_KINASE_ST"/>
    <property type="match status" value="1"/>
</dbReference>
<evidence type="ECO:0000313" key="10">
    <source>
        <dbReference type="EMBL" id="CDQ88669.1"/>
    </source>
</evidence>
<reference evidence="10" key="2">
    <citation type="submission" date="2014-03" db="EMBL/GenBank/DDBJ databases">
        <authorList>
            <person name="Genoscope - CEA"/>
        </authorList>
    </citation>
    <scope>NUCLEOTIDE SEQUENCE</scope>
</reference>
<dbReference type="PaxDb" id="8022-A0A060YGU8"/>
<dbReference type="Gene3D" id="1.10.510.10">
    <property type="entry name" value="Transferase(Phosphotransferase) domain 1"/>
    <property type="match status" value="1"/>
</dbReference>
<feature type="binding site" evidence="7">
    <location>
        <position position="682"/>
    </location>
    <ligand>
        <name>ATP</name>
        <dbReference type="ChEBI" id="CHEBI:30616"/>
    </ligand>
</feature>
<sequence length="948" mass="104371">MHFCFQASCTPATGLNPGFLQQSFRHPPLSNNLGIKPTPGLRLNSGQDPRNGTVREPEAHSQRVRLRVPITDTLLSQMSSPPSGQVEEENTSHSCSFHLPKAPMGDLRQCTEAPKSSAVAPQAYSLQASLVQPQPGQKSIGLSFGSAPKKPAAYESELQHGGDPLQDFHSQSQLGGSVNYLRSSFQQHNGRDSHEVSVSEATESEVKLDMSQGGTGNLSHITPNTSLGLVQATPSRVLPSPTVNTREALDAIMDMFQAPTLMQEEQFPSMSMHQAEKSFDAAYQRMGGASLFSKPPNAVPFAIFQDENENKENCSATMVNKAKTPRALAEISVSKREKQGESPSELIPDESTMWGARYNSLATCPNSTRDFSLSAHLVSTPFQNKAPSSWNFEQDQENDHPRGFSGPEEGPFLRQPTKLSPIIEQSPPDGISETGAECSMRVQGFAEQGTIVGEGLALAQRSLATCSMTEVQHHAPAALSFRDQTAPLAHTEGAGAKSPPPKASKPDWDVYKAPTPAFDIPMSPECAPKPDWLVVKSPEVGVELDLDAFMSPCQGQRTDGFPLKTMDIPMSPEPSKFGSDVTMSPVHPYGMDIPMSPDQGSELFSDPWDDELISSLLSKLPMPLTSQPNFITWQCKVPSIAPKMTIKMGEGSLRVDCVLGQGAFATVYQATDLTTSEKMILKVQKPANPWEFYINTQLNARLQPSVRHLFTNIHSAHFFQNGSVLLGELHNCGTLLNAVNLYKNLTDKVMPQPLVIYFTVCMLHMVEQLHSIHIVHADIKPDNFLLGDRFLENKSFDPDNLYHGLALIDLGQSIDMTLFPEGTSFTAKCMTSGFQCTEMRSGRPWNYQTDYFGIAGTVYCMIFGTYMQVTQEGGVWKTNAVFRRNPHSDLWTEFFHTLLNVPDCNSLPCLRSLRSRLSTVLQQNYSNKLPSMKTRLVIQLLESRSARR</sequence>
<dbReference type="InterPro" id="IPR017441">
    <property type="entry name" value="Protein_kinase_ATP_BS"/>
</dbReference>
<dbReference type="GO" id="GO:0000776">
    <property type="term" value="C:kinetochore"/>
    <property type="evidence" value="ECO:0007669"/>
    <property type="project" value="UniProtKB-KW"/>
</dbReference>
<dbReference type="SMART" id="SM00220">
    <property type="entry name" value="S_TKc"/>
    <property type="match status" value="1"/>
</dbReference>
<evidence type="ECO:0000256" key="4">
    <source>
        <dbReference type="ARBA" id="ARBA00022838"/>
    </source>
</evidence>